<sequence length="329" mass="34098">MGAPVHIGIDLGGTKIEAAALAADGRMLARKRIATPRGDYPGTLDAIAQLVAELESVLGVQTTVGVGTPGALSPFTGHVRNANSVWLNDRALDADLAQRLGRPVRLANDADCFTLSEATDGAAAGAASVFGVIIGTGTGGGITVHGQLLSGPNAIAGEWGHNPLPWPAPDELPGPECYCGKRGCIETWVSGPALSADLERSTGRRLTGEEIADAAAQGDRDAEAALERHEGRLARALASVINLLDPEVIVLGGGLSNLRRLYTNLPERIQPHAFSDGLATRIVPPRFGDSSGVRGAAWLWRDGARPAEITAARPDAAVDPADALPSYSR</sequence>
<reference evidence="2" key="1">
    <citation type="submission" date="2017-08" db="EMBL/GenBank/DDBJ databases">
        <authorList>
            <person name="Imhoff J.F."/>
            <person name="Rahn T."/>
            <person name="Kuenzel S."/>
            <person name="Neulinger S.C."/>
        </authorList>
    </citation>
    <scope>NUCLEOTIDE SEQUENCE</scope>
    <source>
        <strain evidence="2">DSM 11080</strain>
    </source>
</reference>
<comment type="caution">
    <text evidence="2">The sequence shown here is derived from an EMBL/GenBank/DDBJ whole genome shotgun (WGS) entry which is preliminary data.</text>
</comment>
<organism evidence="2 3">
    <name type="scientific">Halochromatium glycolicum</name>
    <dbReference type="NCBI Taxonomy" id="85075"/>
    <lineage>
        <taxon>Bacteria</taxon>
        <taxon>Pseudomonadati</taxon>
        <taxon>Pseudomonadota</taxon>
        <taxon>Gammaproteobacteria</taxon>
        <taxon>Chromatiales</taxon>
        <taxon>Chromatiaceae</taxon>
        <taxon>Halochromatium</taxon>
    </lineage>
</organism>
<dbReference type="InterPro" id="IPR049874">
    <property type="entry name" value="ROK_cs"/>
</dbReference>
<dbReference type="InterPro" id="IPR043129">
    <property type="entry name" value="ATPase_NBD"/>
</dbReference>
<protein>
    <submittedName>
        <fullName evidence="2">Fructokinase</fullName>
    </submittedName>
</protein>
<dbReference type="InterPro" id="IPR000600">
    <property type="entry name" value="ROK"/>
</dbReference>
<evidence type="ECO:0000313" key="2">
    <source>
        <dbReference type="EMBL" id="MBK1706101.1"/>
    </source>
</evidence>
<accession>A0AAJ0XAT6</accession>
<dbReference type="PROSITE" id="PS01125">
    <property type="entry name" value="ROK"/>
    <property type="match status" value="1"/>
</dbReference>
<dbReference type="SUPFAM" id="SSF53067">
    <property type="entry name" value="Actin-like ATPase domain"/>
    <property type="match status" value="1"/>
</dbReference>
<dbReference type="Pfam" id="PF00480">
    <property type="entry name" value="ROK"/>
    <property type="match status" value="1"/>
</dbReference>
<dbReference type="PANTHER" id="PTHR18964:SF174">
    <property type="entry name" value="D-ALLOSE KINASE-RELATED"/>
    <property type="match status" value="1"/>
</dbReference>
<dbReference type="EMBL" id="NRSJ01000034">
    <property type="protein sequence ID" value="MBK1706101.1"/>
    <property type="molecule type" value="Genomic_DNA"/>
</dbReference>
<dbReference type="Gene3D" id="3.30.420.40">
    <property type="match status" value="2"/>
</dbReference>
<proteinExistence type="predicted"/>
<dbReference type="AlphaFoldDB" id="A0AAJ0XAT6"/>
<dbReference type="CDD" id="cd24066">
    <property type="entry name" value="ASKHA_NBD_ROK_EcFRK-like"/>
    <property type="match status" value="1"/>
</dbReference>
<dbReference type="PANTHER" id="PTHR18964">
    <property type="entry name" value="ROK (REPRESSOR, ORF, KINASE) FAMILY"/>
    <property type="match status" value="1"/>
</dbReference>
<dbReference type="GO" id="GO:0004396">
    <property type="term" value="F:hexokinase activity"/>
    <property type="evidence" value="ECO:0007669"/>
    <property type="project" value="TreeGrafter"/>
</dbReference>
<name>A0AAJ0XAT6_9GAMM</name>
<keyword evidence="3" id="KW-1185">Reference proteome</keyword>
<gene>
    <name evidence="2" type="ORF">CKO40_16485</name>
</gene>
<dbReference type="RefSeq" id="WP_200347525.1">
    <property type="nucleotide sequence ID" value="NZ_NRSJ01000034.1"/>
</dbReference>
<reference evidence="2" key="2">
    <citation type="journal article" date="2020" name="Microorganisms">
        <title>Osmotic Adaptation and Compatible Solute Biosynthesis of Phototrophic Bacteria as Revealed from Genome Analyses.</title>
        <authorList>
            <person name="Imhoff J.F."/>
            <person name="Rahn T."/>
            <person name="Kunzel S."/>
            <person name="Keller A."/>
            <person name="Neulinger S.C."/>
        </authorList>
    </citation>
    <scope>NUCLEOTIDE SEQUENCE</scope>
    <source>
        <strain evidence="2">DSM 11080</strain>
    </source>
</reference>
<dbReference type="Proteomes" id="UP001296776">
    <property type="component" value="Unassembled WGS sequence"/>
</dbReference>
<evidence type="ECO:0000256" key="1">
    <source>
        <dbReference type="ARBA" id="ARBA00023277"/>
    </source>
</evidence>
<evidence type="ECO:0000313" key="3">
    <source>
        <dbReference type="Proteomes" id="UP001296776"/>
    </source>
</evidence>
<keyword evidence="1" id="KW-0119">Carbohydrate metabolism</keyword>